<keyword evidence="5" id="KW-0997">Cell inner membrane</keyword>
<dbReference type="PANTHER" id="PTHR33446:SF11">
    <property type="entry name" value="TONB3"/>
    <property type="match status" value="1"/>
</dbReference>
<evidence type="ECO:0000256" key="2">
    <source>
        <dbReference type="ARBA" id="ARBA00006555"/>
    </source>
</evidence>
<protein>
    <submittedName>
        <fullName evidence="12">Energy transducer TonB</fullName>
    </submittedName>
</protein>
<dbReference type="SUPFAM" id="SSF74653">
    <property type="entry name" value="TolA/TonB C-terminal domain"/>
    <property type="match status" value="1"/>
</dbReference>
<evidence type="ECO:0000313" key="13">
    <source>
        <dbReference type="Proteomes" id="UP001482231"/>
    </source>
</evidence>
<keyword evidence="6" id="KW-0812">Transmembrane</keyword>
<evidence type="ECO:0000256" key="7">
    <source>
        <dbReference type="ARBA" id="ARBA00022927"/>
    </source>
</evidence>
<keyword evidence="4" id="KW-1003">Cell membrane</keyword>
<dbReference type="InterPro" id="IPR037682">
    <property type="entry name" value="TonB_C"/>
</dbReference>
<evidence type="ECO:0000256" key="9">
    <source>
        <dbReference type="ARBA" id="ARBA00023136"/>
    </source>
</evidence>
<comment type="similarity">
    <text evidence="2">Belongs to the TonB family.</text>
</comment>
<gene>
    <name evidence="12" type="ORF">V6E02_08515</name>
</gene>
<evidence type="ECO:0000256" key="1">
    <source>
        <dbReference type="ARBA" id="ARBA00004383"/>
    </source>
</evidence>
<dbReference type="InterPro" id="IPR006260">
    <property type="entry name" value="TonB/TolA_C"/>
</dbReference>
<evidence type="ECO:0000256" key="8">
    <source>
        <dbReference type="ARBA" id="ARBA00022989"/>
    </source>
</evidence>
<organism evidence="12 13">
    <name type="scientific">Thiobacter aerophilum</name>
    <dbReference type="NCBI Taxonomy" id="3121275"/>
    <lineage>
        <taxon>Bacteria</taxon>
        <taxon>Pseudomonadati</taxon>
        <taxon>Pseudomonadota</taxon>
        <taxon>Betaproteobacteria</taxon>
        <taxon>Burkholderiales</taxon>
        <taxon>Thiobacteraceae</taxon>
        <taxon>Thiobacter</taxon>
    </lineage>
</organism>
<dbReference type="Proteomes" id="UP001482231">
    <property type="component" value="Unassembled WGS sequence"/>
</dbReference>
<dbReference type="NCBIfam" id="TIGR01352">
    <property type="entry name" value="tonB_Cterm"/>
    <property type="match status" value="1"/>
</dbReference>
<feature type="region of interest" description="Disordered" evidence="10">
    <location>
        <begin position="59"/>
        <end position="99"/>
    </location>
</feature>
<sequence length="293" mass="32455">MPRLFTRLAAKVASLPPIAVAMGASALLHGIVLSIHFVPPPPKPEQARHALEVVLVNAKSTTRPSKPQALAQANLDGGGNTEQKLRASSPLPALGTHDPQPELRQRAQRVEELEQEAARLMAQVRATTPRPAPAPTPAPVAPTVPVQGSDLISQSLELARLQAQIEKDYQQYQARPKRRFVGARTEEYRFAQYVEDWRLKVERIGNLNYPEEARRKKIYGSLLLTVHIRSDGSVEKIDVDRSSGSPILDEAAVRIVKLAAPFAPFPENIRKDTDILAITRTWTFTREDQLTSQ</sequence>
<dbReference type="RefSeq" id="WP_347308365.1">
    <property type="nucleotide sequence ID" value="NZ_JBAJEX010000006.1"/>
</dbReference>
<evidence type="ECO:0000256" key="6">
    <source>
        <dbReference type="ARBA" id="ARBA00022692"/>
    </source>
</evidence>
<dbReference type="InterPro" id="IPR051045">
    <property type="entry name" value="TonB-dependent_transducer"/>
</dbReference>
<feature type="domain" description="TonB C-terminal" evidence="11">
    <location>
        <begin position="194"/>
        <end position="293"/>
    </location>
</feature>
<keyword evidence="13" id="KW-1185">Reference proteome</keyword>
<evidence type="ECO:0000259" key="11">
    <source>
        <dbReference type="PROSITE" id="PS52015"/>
    </source>
</evidence>
<dbReference type="Gene3D" id="3.30.1150.10">
    <property type="match status" value="1"/>
</dbReference>
<evidence type="ECO:0000256" key="3">
    <source>
        <dbReference type="ARBA" id="ARBA00022448"/>
    </source>
</evidence>
<accession>A0ABV0EF19</accession>
<comment type="subcellular location">
    <subcellularLocation>
        <location evidence="1">Cell inner membrane</location>
        <topology evidence="1">Single-pass membrane protein</topology>
        <orientation evidence="1">Periplasmic side</orientation>
    </subcellularLocation>
</comment>
<dbReference type="EMBL" id="JBAJEX010000006">
    <property type="protein sequence ID" value="MEO1767252.1"/>
    <property type="molecule type" value="Genomic_DNA"/>
</dbReference>
<comment type="caution">
    <text evidence="12">The sequence shown here is derived from an EMBL/GenBank/DDBJ whole genome shotgun (WGS) entry which is preliminary data.</text>
</comment>
<dbReference type="PROSITE" id="PS52015">
    <property type="entry name" value="TONB_CTD"/>
    <property type="match status" value="1"/>
</dbReference>
<reference evidence="12 13" key="1">
    <citation type="submission" date="2024-02" db="EMBL/GenBank/DDBJ databases">
        <title>New thermophilic sulfur-oxidizing bacteria from a hot springs of the Uzon caldera (Kamchatka, Russia).</title>
        <authorList>
            <person name="Dukat A.M."/>
            <person name="Elcheninov A.G."/>
            <person name="Frolov E.N."/>
        </authorList>
    </citation>
    <scope>NUCLEOTIDE SEQUENCE [LARGE SCALE GENOMIC DNA]</scope>
    <source>
        <strain evidence="12 13">AK1</strain>
    </source>
</reference>
<proteinExistence type="inferred from homology"/>
<evidence type="ECO:0000313" key="12">
    <source>
        <dbReference type="EMBL" id="MEO1767252.1"/>
    </source>
</evidence>
<dbReference type="PANTHER" id="PTHR33446">
    <property type="entry name" value="PROTEIN TONB-RELATED"/>
    <property type="match status" value="1"/>
</dbReference>
<evidence type="ECO:0000256" key="10">
    <source>
        <dbReference type="SAM" id="MobiDB-lite"/>
    </source>
</evidence>
<keyword evidence="8" id="KW-1133">Transmembrane helix</keyword>
<keyword evidence="7" id="KW-0653">Protein transport</keyword>
<keyword evidence="9" id="KW-0472">Membrane</keyword>
<dbReference type="Pfam" id="PF03544">
    <property type="entry name" value="TonB_C"/>
    <property type="match status" value="1"/>
</dbReference>
<name>A0ABV0EF19_9BURK</name>
<keyword evidence="3" id="KW-0813">Transport</keyword>
<evidence type="ECO:0000256" key="4">
    <source>
        <dbReference type="ARBA" id="ARBA00022475"/>
    </source>
</evidence>
<evidence type="ECO:0000256" key="5">
    <source>
        <dbReference type="ARBA" id="ARBA00022519"/>
    </source>
</evidence>